<evidence type="ECO:0000313" key="2">
    <source>
        <dbReference type="EMBL" id="QEH35224.1"/>
    </source>
</evidence>
<sequence length="170" mass="18311">MEMMMTTLMHEAAPEKRAMSSRVEGVGRELTRYSLVVVVGWIGLMKFTTYEAEGIRPFVANSPLMSWVYGLLSVRGFSATLGVAEVAISLLIAARPFSPRVSALGSALAVGMFLTTLSFLATTPGVWEPSLGGFPALSAVPGQFLIKDLALLGISLWTLGEAWRVSERRG</sequence>
<proteinExistence type="predicted"/>
<feature type="transmembrane region" description="Helical" evidence="1">
    <location>
        <begin position="101"/>
        <end position="120"/>
    </location>
</feature>
<evidence type="ECO:0000313" key="3">
    <source>
        <dbReference type="Proteomes" id="UP000324233"/>
    </source>
</evidence>
<keyword evidence="1" id="KW-0812">Transmembrane</keyword>
<dbReference type="Proteomes" id="UP000324233">
    <property type="component" value="Chromosome"/>
</dbReference>
<dbReference type="EMBL" id="CP042997">
    <property type="protein sequence ID" value="QEH35224.1"/>
    <property type="molecule type" value="Genomic_DNA"/>
</dbReference>
<dbReference type="KEGG" id="agv:OJF2_37710"/>
<dbReference type="Pfam" id="PF04224">
    <property type="entry name" value="DUF417"/>
    <property type="match status" value="1"/>
</dbReference>
<dbReference type="InterPro" id="IPR007339">
    <property type="entry name" value="RclC-like"/>
</dbReference>
<dbReference type="PIRSF" id="PIRSF028065">
    <property type="entry name" value="UCP028065"/>
    <property type="match status" value="1"/>
</dbReference>
<dbReference type="GO" id="GO:0005886">
    <property type="term" value="C:plasma membrane"/>
    <property type="evidence" value="ECO:0007669"/>
    <property type="project" value="TreeGrafter"/>
</dbReference>
<keyword evidence="1" id="KW-0472">Membrane</keyword>
<keyword evidence="1" id="KW-1133">Transmembrane helix</keyword>
<dbReference type="PANTHER" id="PTHR40106:SF1">
    <property type="entry name" value="INNER MEMBRANE PROTEIN RCLC"/>
    <property type="match status" value="1"/>
</dbReference>
<accession>A0A5B9W4S5</accession>
<organism evidence="2 3">
    <name type="scientific">Aquisphaera giovannonii</name>
    <dbReference type="NCBI Taxonomy" id="406548"/>
    <lineage>
        <taxon>Bacteria</taxon>
        <taxon>Pseudomonadati</taxon>
        <taxon>Planctomycetota</taxon>
        <taxon>Planctomycetia</taxon>
        <taxon>Isosphaerales</taxon>
        <taxon>Isosphaeraceae</taxon>
        <taxon>Aquisphaera</taxon>
    </lineage>
</organism>
<dbReference type="AlphaFoldDB" id="A0A5B9W4S5"/>
<reference evidence="2 3" key="1">
    <citation type="submission" date="2019-08" db="EMBL/GenBank/DDBJ databases">
        <title>Deep-cultivation of Planctomycetes and their phenomic and genomic characterization uncovers novel biology.</title>
        <authorList>
            <person name="Wiegand S."/>
            <person name="Jogler M."/>
            <person name="Boedeker C."/>
            <person name="Pinto D."/>
            <person name="Vollmers J."/>
            <person name="Rivas-Marin E."/>
            <person name="Kohn T."/>
            <person name="Peeters S.H."/>
            <person name="Heuer A."/>
            <person name="Rast P."/>
            <person name="Oberbeckmann S."/>
            <person name="Bunk B."/>
            <person name="Jeske O."/>
            <person name="Meyerdierks A."/>
            <person name="Storesund J.E."/>
            <person name="Kallscheuer N."/>
            <person name="Luecker S."/>
            <person name="Lage O.M."/>
            <person name="Pohl T."/>
            <person name="Merkel B.J."/>
            <person name="Hornburger P."/>
            <person name="Mueller R.-W."/>
            <person name="Bruemmer F."/>
            <person name="Labrenz M."/>
            <person name="Spormann A.M."/>
            <person name="Op den Camp H."/>
            <person name="Overmann J."/>
            <person name="Amann R."/>
            <person name="Jetten M.S.M."/>
            <person name="Mascher T."/>
            <person name="Medema M.H."/>
            <person name="Devos D.P."/>
            <person name="Kaster A.-K."/>
            <person name="Ovreas L."/>
            <person name="Rohde M."/>
            <person name="Galperin M.Y."/>
            <person name="Jogler C."/>
        </authorList>
    </citation>
    <scope>NUCLEOTIDE SEQUENCE [LARGE SCALE GENOMIC DNA]</scope>
    <source>
        <strain evidence="2 3">OJF2</strain>
    </source>
</reference>
<protein>
    <submittedName>
        <fullName evidence="2">Inner membrane protein YkgB</fullName>
    </submittedName>
</protein>
<dbReference type="InterPro" id="IPR016865">
    <property type="entry name" value="RclC"/>
</dbReference>
<gene>
    <name evidence="2" type="primary">ykgB</name>
    <name evidence="2" type="ORF">OJF2_37710</name>
</gene>
<feature type="transmembrane region" description="Helical" evidence="1">
    <location>
        <begin position="67"/>
        <end position="94"/>
    </location>
</feature>
<dbReference type="PANTHER" id="PTHR40106">
    <property type="entry name" value="INNER MEMBRANE PROTEIN RCLC"/>
    <property type="match status" value="1"/>
</dbReference>
<feature type="transmembrane region" description="Helical" evidence="1">
    <location>
        <begin position="140"/>
        <end position="159"/>
    </location>
</feature>
<evidence type="ECO:0000256" key="1">
    <source>
        <dbReference type="SAM" id="Phobius"/>
    </source>
</evidence>
<feature type="transmembrane region" description="Helical" evidence="1">
    <location>
        <begin position="30"/>
        <end position="47"/>
    </location>
</feature>
<keyword evidence="3" id="KW-1185">Reference proteome</keyword>
<name>A0A5B9W4S5_9BACT</name>
<dbReference type="GO" id="GO:1901530">
    <property type="term" value="P:response to hypochlorite"/>
    <property type="evidence" value="ECO:0007669"/>
    <property type="project" value="TreeGrafter"/>
</dbReference>